<sequence>MSDTWQTLEQRFRELAAKAPELSLGVNPVDAEWQSEPVLLEGVEVGQRIVQTGWSKSYRGWSTPTGEWEWHVSGEKGNLHVDELAGLIRRADQLLGVTHCERSKFTGVLVEHFGNSAMSLLFKHTDPLFHDAPPNCIPNAAELCAVTANYLTTAAIHQSETSETPVAASTQAEIDEADYSEEFRRSGDWRKILQKDGVPLSRDMWSARIKGLKGDLIRVMAKSGSKQHFKVHTNDLPDGLKTKPQRDRFLNPRPTET</sequence>
<name>A0A1P8W912_9PLAN</name>
<gene>
    <name evidence="2" type="ORF">Fuma_00108</name>
</gene>
<organism evidence="2 3">
    <name type="scientific">Fuerstiella marisgermanici</name>
    <dbReference type="NCBI Taxonomy" id="1891926"/>
    <lineage>
        <taxon>Bacteria</taxon>
        <taxon>Pseudomonadati</taxon>
        <taxon>Planctomycetota</taxon>
        <taxon>Planctomycetia</taxon>
        <taxon>Planctomycetales</taxon>
        <taxon>Planctomycetaceae</taxon>
        <taxon>Fuerstiella</taxon>
    </lineage>
</organism>
<feature type="compositionally biased region" description="Basic and acidic residues" evidence="1">
    <location>
        <begin position="232"/>
        <end position="257"/>
    </location>
</feature>
<proteinExistence type="predicted"/>
<feature type="region of interest" description="Disordered" evidence="1">
    <location>
        <begin position="228"/>
        <end position="257"/>
    </location>
</feature>
<accession>A0A1P8W912</accession>
<dbReference type="RefSeq" id="WP_077022401.1">
    <property type="nucleotide sequence ID" value="NZ_CP017641.1"/>
</dbReference>
<dbReference type="AlphaFoldDB" id="A0A1P8W912"/>
<dbReference type="Proteomes" id="UP000187735">
    <property type="component" value="Chromosome"/>
</dbReference>
<evidence type="ECO:0000313" key="2">
    <source>
        <dbReference type="EMBL" id="APZ90529.1"/>
    </source>
</evidence>
<evidence type="ECO:0000313" key="3">
    <source>
        <dbReference type="Proteomes" id="UP000187735"/>
    </source>
</evidence>
<keyword evidence="3" id="KW-1185">Reference proteome</keyword>
<reference evidence="2 3" key="1">
    <citation type="journal article" date="2016" name="Front. Microbiol.">
        <title>Fuerstia marisgermanicae gen. nov., sp. nov., an Unusual Member of the Phylum Planctomycetes from the German Wadden Sea.</title>
        <authorList>
            <person name="Kohn T."/>
            <person name="Heuer A."/>
            <person name="Jogler M."/>
            <person name="Vollmers J."/>
            <person name="Boedeker C."/>
            <person name="Bunk B."/>
            <person name="Rast P."/>
            <person name="Borchert D."/>
            <person name="Glockner I."/>
            <person name="Freese H.M."/>
            <person name="Klenk H.P."/>
            <person name="Overmann J."/>
            <person name="Kaster A.K."/>
            <person name="Rohde M."/>
            <person name="Wiegand S."/>
            <person name="Jogler C."/>
        </authorList>
    </citation>
    <scope>NUCLEOTIDE SEQUENCE [LARGE SCALE GENOMIC DNA]</scope>
    <source>
        <strain evidence="2 3">NH11</strain>
    </source>
</reference>
<evidence type="ECO:0000256" key="1">
    <source>
        <dbReference type="SAM" id="MobiDB-lite"/>
    </source>
</evidence>
<protein>
    <submittedName>
        <fullName evidence="2">Uncharacterized protein</fullName>
    </submittedName>
</protein>
<dbReference type="EMBL" id="CP017641">
    <property type="protein sequence ID" value="APZ90529.1"/>
    <property type="molecule type" value="Genomic_DNA"/>
</dbReference>
<dbReference type="STRING" id="1891926.Fuma_00108"/>
<dbReference type="KEGG" id="fmr:Fuma_00108"/>